<dbReference type="RefSeq" id="WP_188830708.1">
    <property type="nucleotide sequence ID" value="NZ_BMMW01000004.1"/>
</dbReference>
<dbReference type="InterPro" id="IPR001387">
    <property type="entry name" value="Cro/C1-type_HTH"/>
</dbReference>
<dbReference type="EMBL" id="BMMW01000004">
    <property type="protein sequence ID" value="GGK65174.1"/>
    <property type="molecule type" value="Genomic_DNA"/>
</dbReference>
<dbReference type="CDD" id="cd00093">
    <property type="entry name" value="HTH_XRE"/>
    <property type="match status" value="1"/>
</dbReference>
<comment type="caution">
    <text evidence="3">The sequence shown here is derived from an EMBL/GenBank/DDBJ whole genome shotgun (WGS) entry which is preliminary data.</text>
</comment>
<reference evidence="3" key="2">
    <citation type="submission" date="2020-09" db="EMBL/GenBank/DDBJ databases">
        <authorList>
            <person name="Sun Q."/>
            <person name="Zhou Y."/>
        </authorList>
    </citation>
    <scope>NUCLEOTIDE SEQUENCE</scope>
    <source>
        <strain evidence="3">CGMCC 4.7278</strain>
    </source>
</reference>
<dbReference type="GO" id="GO:0003677">
    <property type="term" value="F:DNA binding"/>
    <property type="evidence" value="ECO:0007669"/>
    <property type="project" value="InterPro"/>
</dbReference>
<keyword evidence="4" id="KW-1185">Reference proteome</keyword>
<dbReference type="Pfam" id="PF01381">
    <property type="entry name" value="HTH_3"/>
    <property type="match status" value="1"/>
</dbReference>
<dbReference type="Proteomes" id="UP000612956">
    <property type="component" value="Unassembled WGS sequence"/>
</dbReference>
<protein>
    <recommendedName>
        <fullName evidence="2">HTH cro/C1-type domain-containing protein</fullName>
    </recommendedName>
</protein>
<organism evidence="3 4">
    <name type="scientific">Nocardia camponoti</name>
    <dbReference type="NCBI Taxonomy" id="1616106"/>
    <lineage>
        <taxon>Bacteria</taxon>
        <taxon>Bacillati</taxon>
        <taxon>Actinomycetota</taxon>
        <taxon>Actinomycetes</taxon>
        <taxon>Mycobacteriales</taxon>
        <taxon>Nocardiaceae</taxon>
        <taxon>Nocardia</taxon>
    </lineage>
</organism>
<dbReference type="SUPFAM" id="SSF47413">
    <property type="entry name" value="lambda repressor-like DNA-binding domains"/>
    <property type="match status" value="1"/>
</dbReference>
<feature type="region of interest" description="Disordered" evidence="1">
    <location>
        <begin position="178"/>
        <end position="205"/>
    </location>
</feature>
<reference evidence="3" key="1">
    <citation type="journal article" date="2014" name="Int. J. Syst. Evol. Microbiol.">
        <title>Complete genome sequence of Corynebacterium casei LMG S-19264T (=DSM 44701T), isolated from a smear-ripened cheese.</title>
        <authorList>
            <consortium name="US DOE Joint Genome Institute (JGI-PGF)"/>
            <person name="Walter F."/>
            <person name="Albersmeier A."/>
            <person name="Kalinowski J."/>
            <person name="Ruckert C."/>
        </authorList>
    </citation>
    <scope>NUCLEOTIDE SEQUENCE</scope>
    <source>
        <strain evidence="3">CGMCC 4.7278</strain>
    </source>
</reference>
<gene>
    <name evidence="3" type="ORF">GCM10011591_41780</name>
</gene>
<evidence type="ECO:0000313" key="3">
    <source>
        <dbReference type="EMBL" id="GGK65174.1"/>
    </source>
</evidence>
<dbReference type="PROSITE" id="PS50943">
    <property type="entry name" value="HTH_CROC1"/>
    <property type="match status" value="1"/>
</dbReference>
<sequence length="205" mass="22780">MTTWFRRAPDVAFEEEQLLRAATEMVHGALERNGMSQRQLADLLEVTQTEVSQRLSGRRNLTLRSVARMMHLLGCRVRLEASPFDDGDSVVVVAREEVWSVCFRAAISPDSSAQFAALRSNLQSRQHISSARVEHRDNQIMIELHVTAADPLTATTRATAALHPATQRARVKIQRLRLDVGRPHPARPGENGAAGKTRQATRNSG</sequence>
<name>A0A917QS60_9NOCA</name>
<evidence type="ECO:0000256" key="1">
    <source>
        <dbReference type="SAM" id="MobiDB-lite"/>
    </source>
</evidence>
<evidence type="ECO:0000313" key="4">
    <source>
        <dbReference type="Proteomes" id="UP000612956"/>
    </source>
</evidence>
<evidence type="ECO:0000259" key="2">
    <source>
        <dbReference type="PROSITE" id="PS50943"/>
    </source>
</evidence>
<accession>A0A917QS60</accession>
<dbReference type="AlphaFoldDB" id="A0A917QS60"/>
<proteinExistence type="predicted"/>
<dbReference type="SMART" id="SM00530">
    <property type="entry name" value="HTH_XRE"/>
    <property type="match status" value="1"/>
</dbReference>
<dbReference type="Gene3D" id="1.10.260.40">
    <property type="entry name" value="lambda repressor-like DNA-binding domains"/>
    <property type="match status" value="1"/>
</dbReference>
<dbReference type="InterPro" id="IPR010982">
    <property type="entry name" value="Lambda_DNA-bd_dom_sf"/>
</dbReference>
<feature type="domain" description="HTH cro/C1-type" evidence="2">
    <location>
        <begin position="31"/>
        <end position="79"/>
    </location>
</feature>